<dbReference type="InterPro" id="IPR037523">
    <property type="entry name" value="VOC_core"/>
</dbReference>
<feature type="compositionally biased region" description="Low complexity" evidence="1">
    <location>
        <begin position="496"/>
        <end position="507"/>
    </location>
</feature>
<feature type="region of interest" description="Disordered" evidence="1">
    <location>
        <begin position="122"/>
        <end position="160"/>
    </location>
</feature>
<sequence length="540" mass="57134">MPSSITLTVSHLPTSTSFFLSALQPLNYAYRGRSDNTIGFGSTLHPSAPPDFWITQEIPGVPAGAAHIAFEAPSTTAVQHFFTAALKAGGKIHGEPAVRDESGYYSAAIIDFDGNSIEAVFRPSNSDDKENDVKSTVSSKAMTKAVSEVRSQASRAPPSVVESCISRSALPSEAPTPARKTPSDMVEGIVSVANVARNLVQSVSGSQPSQPHPTGNGDGNVIFGTLLGVAAGAALHYAFSHDKDTKTRPGLYARSATEPTMPVHHEPYGQLEGPKYITLEDNDYASTIRPNHSTAGSYRNSVESQRVYATGFGIGSIAPSKASKASQRTSTPKMIEAPPLAPPSTIHHAPQSQISRSSSHHNQAPSMSPSHASRPSTTRRASERSNAEPPVTTATSRHILRTTSESQIHRTSTYPPPSAAATSRTLTATLRPTPLSEANLARVTSASTAPPPPPPSLPLSLHSKNKEPEPYPIDLDGRSRASKSRSKSGSRHGSKHGSSSKAAGSTSSRKKMELEVTPEDSVSQVSSVRSASTVRHRSRK</sequence>
<feature type="compositionally biased region" description="Basic and acidic residues" evidence="1">
    <location>
        <begin position="464"/>
        <end position="479"/>
    </location>
</feature>
<dbReference type="OrthoDB" id="10249419at2759"/>
<dbReference type="RefSeq" id="XP_007803600.1">
    <property type="nucleotide sequence ID" value="XM_007805409.1"/>
</dbReference>
<keyword evidence="4" id="KW-1185">Reference proteome</keyword>
<evidence type="ECO:0000313" key="3">
    <source>
        <dbReference type="EMBL" id="ERF70734.1"/>
    </source>
</evidence>
<proteinExistence type="predicted"/>
<feature type="compositionally biased region" description="Polar residues" evidence="1">
    <location>
        <begin position="392"/>
        <end position="406"/>
    </location>
</feature>
<dbReference type="Gene3D" id="3.10.180.10">
    <property type="entry name" value="2,3-Dihydroxybiphenyl 1,2-Dioxygenase, domain 1"/>
    <property type="match status" value="1"/>
</dbReference>
<feature type="compositionally biased region" description="Low complexity" evidence="1">
    <location>
        <begin position="521"/>
        <end position="533"/>
    </location>
</feature>
<dbReference type="PROSITE" id="PS51819">
    <property type="entry name" value="VOC"/>
    <property type="match status" value="1"/>
</dbReference>
<gene>
    <name evidence="3" type="ORF">EPUS_05086</name>
</gene>
<reference evidence="4" key="1">
    <citation type="journal article" date="2014" name="BMC Genomics">
        <title>Genome characteristics reveal the impact of lichenization on lichen-forming fungus Endocarpon pusillum Hedwig (Verrucariales, Ascomycota).</title>
        <authorList>
            <person name="Wang Y.-Y."/>
            <person name="Liu B."/>
            <person name="Zhang X.-Y."/>
            <person name="Zhou Q.-M."/>
            <person name="Zhang T."/>
            <person name="Li H."/>
            <person name="Yu Y.-F."/>
            <person name="Zhang X.-L."/>
            <person name="Hao X.-Y."/>
            <person name="Wang M."/>
            <person name="Wang L."/>
            <person name="Wei J.-C."/>
        </authorList>
    </citation>
    <scope>NUCLEOTIDE SEQUENCE [LARGE SCALE GENOMIC DNA]</scope>
    <source>
        <strain evidence="4">Z07020 / HMAS-L-300199</strain>
    </source>
</reference>
<evidence type="ECO:0000259" key="2">
    <source>
        <dbReference type="PROSITE" id="PS51819"/>
    </source>
</evidence>
<name>U1HNX9_ENDPU</name>
<dbReference type="InterPro" id="IPR029068">
    <property type="entry name" value="Glyas_Bleomycin-R_OHBP_Dase"/>
</dbReference>
<feature type="region of interest" description="Disordered" evidence="1">
    <location>
        <begin position="441"/>
        <end position="540"/>
    </location>
</feature>
<feature type="compositionally biased region" description="Basic residues" evidence="1">
    <location>
        <begin position="480"/>
        <end position="495"/>
    </location>
</feature>
<dbReference type="HOGENOM" id="CLU_504347_0_0_1"/>
<dbReference type="SUPFAM" id="SSF54593">
    <property type="entry name" value="Glyoxalase/Bleomycin resistance protein/Dihydroxybiphenyl dioxygenase"/>
    <property type="match status" value="1"/>
</dbReference>
<dbReference type="AlphaFoldDB" id="U1HNX9"/>
<dbReference type="eggNOG" id="ENOG502S8NQ">
    <property type="taxonomic scope" value="Eukaryota"/>
</dbReference>
<accession>U1HNX9</accession>
<dbReference type="PANTHER" id="PTHR35006:SF3">
    <property type="entry name" value="GLYOXALASE FAMILY PROTEIN (AFU_ORTHOLOGUE AFUA_3G06020)"/>
    <property type="match status" value="1"/>
</dbReference>
<evidence type="ECO:0000313" key="4">
    <source>
        <dbReference type="Proteomes" id="UP000019373"/>
    </source>
</evidence>
<organism evidence="3 4">
    <name type="scientific">Endocarpon pusillum (strain Z07020 / HMAS-L-300199)</name>
    <name type="common">Lichen-forming fungus</name>
    <dbReference type="NCBI Taxonomy" id="1263415"/>
    <lineage>
        <taxon>Eukaryota</taxon>
        <taxon>Fungi</taxon>
        <taxon>Dikarya</taxon>
        <taxon>Ascomycota</taxon>
        <taxon>Pezizomycotina</taxon>
        <taxon>Eurotiomycetes</taxon>
        <taxon>Chaetothyriomycetidae</taxon>
        <taxon>Verrucariales</taxon>
        <taxon>Verrucariaceae</taxon>
        <taxon>Endocarpon</taxon>
    </lineage>
</organism>
<feature type="region of interest" description="Disordered" evidence="1">
    <location>
        <begin position="315"/>
        <end position="423"/>
    </location>
</feature>
<feature type="domain" description="VOC" evidence="2">
    <location>
        <begin position="1"/>
        <end position="122"/>
    </location>
</feature>
<feature type="compositionally biased region" description="Polar residues" evidence="1">
    <location>
        <begin position="350"/>
        <end position="379"/>
    </location>
</feature>
<dbReference type="Proteomes" id="UP000019373">
    <property type="component" value="Unassembled WGS sequence"/>
</dbReference>
<protein>
    <recommendedName>
        <fullName evidence="2">VOC domain-containing protein</fullName>
    </recommendedName>
</protein>
<evidence type="ECO:0000256" key="1">
    <source>
        <dbReference type="SAM" id="MobiDB-lite"/>
    </source>
</evidence>
<dbReference type="EMBL" id="KE721293">
    <property type="protein sequence ID" value="ERF70734.1"/>
    <property type="molecule type" value="Genomic_DNA"/>
</dbReference>
<dbReference type="PANTHER" id="PTHR35006">
    <property type="entry name" value="GLYOXALASE FAMILY PROTEIN (AFU_ORTHOLOGUE AFUA_5G14830)"/>
    <property type="match status" value="1"/>
</dbReference>
<dbReference type="GeneID" id="19240039"/>
<feature type="compositionally biased region" description="Polar residues" evidence="1">
    <location>
        <begin position="323"/>
        <end position="332"/>
    </location>
</feature>
<dbReference type="CDD" id="cd07262">
    <property type="entry name" value="VOC_like"/>
    <property type="match status" value="1"/>
</dbReference>